<evidence type="ECO:0000259" key="14">
    <source>
        <dbReference type="Pfam" id="PF00593"/>
    </source>
</evidence>
<proteinExistence type="inferred from homology"/>
<keyword evidence="4" id="KW-0410">Iron transport</keyword>
<evidence type="ECO:0000313" key="17">
    <source>
        <dbReference type="Proteomes" id="UP001055429"/>
    </source>
</evidence>
<accession>A0ABY4SKE0</accession>
<dbReference type="InterPro" id="IPR000531">
    <property type="entry name" value="Beta-barrel_TonB"/>
</dbReference>
<dbReference type="Pfam" id="PF00593">
    <property type="entry name" value="TonB_dep_Rec_b-barrel"/>
    <property type="match status" value="1"/>
</dbReference>
<feature type="domain" description="TonB-dependent receptor plug" evidence="15">
    <location>
        <begin position="57"/>
        <end position="165"/>
    </location>
</feature>
<evidence type="ECO:0000256" key="9">
    <source>
        <dbReference type="ARBA" id="ARBA00023136"/>
    </source>
</evidence>
<keyword evidence="8 12" id="KW-0798">TonB box</keyword>
<feature type="chain" id="PRO_5045306741" evidence="13">
    <location>
        <begin position="24"/>
        <end position="805"/>
    </location>
</feature>
<keyword evidence="7" id="KW-0406">Ion transport</keyword>
<comment type="similarity">
    <text evidence="11 12">Belongs to the TonB-dependent receptor family.</text>
</comment>
<keyword evidence="13" id="KW-0732">Signal</keyword>
<dbReference type="PROSITE" id="PS52016">
    <property type="entry name" value="TONB_DEPENDENT_REC_3"/>
    <property type="match status" value="1"/>
</dbReference>
<evidence type="ECO:0000256" key="7">
    <source>
        <dbReference type="ARBA" id="ARBA00023065"/>
    </source>
</evidence>
<keyword evidence="9 11" id="KW-0472">Membrane</keyword>
<dbReference type="InterPro" id="IPR012910">
    <property type="entry name" value="Plug_dom"/>
</dbReference>
<keyword evidence="10 11" id="KW-0998">Cell outer membrane</keyword>
<dbReference type="EMBL" id="CP097649">
    <property type="protein sequence ID" value="URI14729.1"/>
    <property type="molecule type" value="Genomic_DNA"/>
</dbReference>
<evidence type="ECO:0000256" key="11">
    <source>
        <dbReference type="PROSITE-ProRule" id="PRU01360"/>
    </source>
</evidence>
<dbReference type="Proteomes" id="UP001055429">
    <property type="component" value="Chromosome"/>
</dbReference>
<evidence type="ECO:0000256" key="2">
    <source>
        <dbReference type="ARBA" id="ARBA00022448"/>
    </source>
</evidence>
<evidence type="ECO:0000256" key="13">
    <source>
        <dbReference type="SAM" id="SignalP"/>
    </source>
</evidence>
<keyword evidence="2 11" id="KW-0813">Transport</keyword>
<dbReference type="Pfam" id="PF07715">
    <property type="entry name" value="Plug"/>
    <property type="match status" value="1"/>
</dbReference>
<evidence type="ECO:0000259" key="15">
    <source>
        <dbReference type="Pfam" id="PF07715"/>
    </source>
</evidence>
<evidence type="ECO:0000313" key="16">
    <source>
        <dbReference type="EMBL" id="URI14729.1"/>
    </source>
</evidence>
<keyword evidence="17" id="KW-1185">Reference proteome</keyword>
<name>A0ABY4SKE0_9CAUL</name>
<dbReference type="PANTHER" id="PTHR32552">
    <property type="entry name" value="FERRICHROME IRON RECEPTOR-RELATED"/>
    <property type="match status" value="1"/>
</dbReference>
<keyword evidence="3 11" id="KW-1134">Transmembrane beta strand</keyword>
<reference evidence="16" key="1">
    <citation type="submission" date="2022-05" db="EMBL/GenBank/DDBJ databases">
        <title>Brevundimonas albigilva TT17 genome sequence.</title>
        <authorList>
            <person name="Lee K."/>
            <person name="Son H."/>
        </authorList>
    </citation>
    <scope>NUCLEOTIDE SEQUENCE</scope>
    <source>
        <strain evidence="16">TT17</strain>
    </source>
</reference>
<gene>
    <name evidence="16" type="ORF">M8231_13045</name>
</gene>
<sequence length="805" mass="87186">MIRKTRSQHMLGLLAGVSLTVLAAPASAQTASTPAPTQEASSVDDVVVTARRREERLQDVPVAATVVGEAQIRQYDLTSVANIRIVAPEITLDRGFTGSASSISLRGVSSSSIDAGVEQSVLLDFDGMAISRGRILNDALFDVESLSVLKGPQAVFFGKNSPGGVVSVRSTNPGDVFEGYVRVGYETTADNLQIETAAGGPINDQWGLRLALLSSSSEGYIRNQNAGVPDLLRSAASGSTYVPPAPERLGAEDKLAIRATLAYDNGEGFSANFKLLHSRYEGQGLNSFSEVMGCPGGRTQPQVTPTLLDPNGDCQLNDRVSQGWISPEILANWPQVNQHENGRPYSHNYSTMPVLTLNYDTDKFSITSVTGYYDYDYVSQSNADATSYSLFYSYSNEKNESFYQEVRATTSFDGPLNFAFGGHYEKNRRVLFVGAAGGALAMDVATGRYHSNDNEQHNRSSAWSAFGQVTYDITPELEFAAGLRYTDQTNEIDSFNVYVHPLIAASQLPVGTRITGEKSGDNVSPEATLTWRPNRNITLYGAYKTGFLAGGYSNPGALARTASLATLSFEEETVEGQEVGLKSQWFDGRLTANLTGFRYEYEGLPLTSAIFLNATTLTYITQNAANTVAQGVELETVFRPDEFWTFRGSASYNDAHFAKFDNAQCYTGQTVAQGCLADPVSGGRYQVLTGREVYRAPEWILTAGVLRHFDLTDNLSATANADMRYSSDYFSGLNLNPLSHQDAFVTLNAGLRVESTSGWAASIIGRNLTNERYATLGIDKPGGAGEVFAVAGEPRAIVFQLEKTF</sequence>
<dbReference type="Gene3D" id="2.40.170.20">
    <property type="entry name" value="TonB-dependent receptor, beta-barrel domain"/>
    <property type="match status" value="2"/>
</dbReference>
<evidence type="ECO:0000256" key="3">
    <source>
        <dbReference type="ARBA" id="ARBA00022452"/>
    </source>
</evidence>
<evidence type="ECO:0000256" key="6">
    <source>
        <dbReference type="ARBA" id="ARBA00023004"/>
    </source>
</evidence>
<dbReference type="SUPFAM" id="SSF56935">
    <property type="entry name" value="Porins"/>
    <property type="match status" value="1"/>
</dbReference>
<feature type="signal peptide" evidence="13">
    <location>
        <begin position="1"/>
        <end position="23"/>
    </location>
</feature>
<evidence type="ECO:0000256" key="10">
    <source>
        <dbReference type="ARBA" id="ARBA00023237"/>
    </source>
</evidence>
<organism evidence="16 17">
    <name type="scientific">Brevundimonas albigilva</name>
    <dbReference type="NCBI Taxonomy" id="1312364"/>
    <lineage>
        <taxon>Bacteria</taxon>
        <taxon>Pseudomonadati</taxon>
        <taxon>Pseudomonadota</taxon>
        <taxon>Alphaproteobacteria</taxon>
        <taxon>Caulobacterales</taxon>
        <taxon>Caulobacteraceae</taxon>
        <taxon>Brevundimonas</taxon>
    </lineage>
</organism>
<evidence type="ECO:0000256" key="5">
    <source>
        <dbReference type="ARBA" id="ARBA00022692"/>
    </source>
</evidence>
<dbReference type="InterPro" id="IPR039426">
    <property type="entry name" value="TonB-dep_rcpt-like"/>
</dbReference>
<comment type="subcellular location">
    <subcellularLocation>
        <location evidence="1 11">Cell outer membrane</location>
        <topology evidence="1 11">Multi-pass membrane protein</topology>
    </subcellularLocation>
</comment>
<dbReference type="RefSeq" id="WP_250201665.1">
    <property type="nucleotide sequence ID" value="NZ_CP097649.1"/>
</dbReference>
<dbReference type="PANTHER" id="PTHR32552:SF81">
    <property type="entry name" value="TONB-DEPENDENT OUTER MEMBRANE RECEPTOR"/>
    <property type="match status" value="1"/>
</dbReference>
<keyword evidence="16" id="KW-0675">Receptor</keyword>
<dbReference type="InterPro" id="IPR036942">
    <property type="entry name" value="Beta-barrel_TonB_sf"/>
</dbReference>
<evidence type="ECO:0000256" key="12">
    <source>
        <dbReference type="RuleBase" id="RU003357"/>
    </source>
</evidence>
<evidence type="ECO:0000256" key="8">
    <source>
        <dbReference type="ARBA" id="ARBA00023077"/>
    </source>
</evidence>
<evidence type="ECO:0000256" key="1">
    <source>
        <dbReference type="ARBA" id="ARBA00004571"/>
    </source>
</evidence>
<protein>
    <submittedName>
        <fullName evidence="16">TonB-dependent receptor</fullName>
    </submittedName>
</protein>
<evidence type="ECO:0000256" key="4">
    <source>
        <dbReference type="ARBA" id="ARBA00022496"/>
    </source>
</evidence>
<feature type="domain" description="TonB-dependent receptor-like beta-barrel" evidence="14">
    <location>
        <begin position="335"/>
        <end position="768"/>
    </location>
</feature>
<keyword evidence="6" id="KW-0408">Iron</keyword>
<keyword evidence="5 11" id="KW-0812">Transmembrane</keyword>